<dbReference type="GO" id="GO:0016020">
    <property type="term" value="C:membrane"/>
    <property type="evidence" value="ECO:0007669"/>
    <property type="project" value="UniProtKB-SubCell"/>
</dbReference>
<dbReference type="EMBL" id="AFWF01000294">
    <property type="protein sequence ID" value="EGU31278.1"/>
    <property type="molecule type" value="Genomic_DNA"/>
</dbReference>
<reference evidence="6 7" key="1">
    <citation type="journal article" date="2012" name="Int. J. Syst. Evol. Microbiol.">
        <title>Vibrio caribbeanicus sp. nov., isolated from the marine sponge Scleritoderma cyanea.</title>
        <authorList>
            <person name="Hoffmann M."/>
            <person name="Monday S.R."/>
            <person name="Allard M.W."/>
            <person name="Strain E.A."/>
            <person name="Whittaker P."/>
            <person name="Naum M."/>
            <person name="McCarthy P.J."/>
            <person name="Lopez J.V."/>
            <person name="Fischer M."/>
            <person name="Brown E.W."/>
        </authorList>
    </citation>
    <scope>NUCLEOTIDE SEQUENCE [LARGE SCALE GENOMIC DNA]</scope>
    <source>
        <strain evidence="6 7">ATCC 700023</strain>
    </source>
</reference>
<dbReference type="RefSeq" id="WP_006714440.1">
    <property type="nucleotide sequence ID" value="NZ_AFWF01000294.1"/>
</dbReference>
<feature type="transmembrane region" description="Helical" evidence="5">
    <location>
        <begin position="65"/>
        <end position="84"/>
    </location>
</feature>
<feature type="transmembrane region" description="Helical" evidence="5">
    <location>
        <begin position="33"/>
        <end position="53"/>
    </location>
</feature>
<evidence type="ECO:0000313" key="6">
    <source>
        <dbReference type="EMBL" id="EGU31278.1"/>
    </source>
</evidence>
<dbReference type="InterPro" id="IPR007688">
    <property type="entry name" value="Conjugal_tfr_TrbL/VirB6"/>
</dbReference>
<organism evidence="6 7">
    <name type="scientific">Vibrio ichthyoenteri ATCC 700023</name>
    <dbReference type="NCBI Taxonomy" id="870968"/>
    <lineage>
        <taxon>Bacteria</taxon>
        <taxon>Pseudomonadati</taxon>
        <taxon>Pseudomonadota</taxon>
        <taxon>Gammaproteobacteria</taxon>
        <taxon>Vibrionales</taxon>
        <taxon>Vibrionaceae</taxon>
        <taxon>Vibrio</taxon>
    </lineage>
</organism>
<evidence type="ECO:0000256" key="4">
    <source>
        <dbReference type="ARBA" id="ARBA00023136"/>
    </source>
</evidence>
<evidence type="ECO:0000313" key="7">
    <source>
        <dbReference type="Proteomes" id="UP000004605"/>
    </source>
</evidence>
<gene>
    <name evidence="6" type="ORF">VII00023_22884</name>
</gene>
<feature type="transmembrane region" description="Helical" evidence="5">
    <location>
        <begin position="195"/>
        <end position="215"/>
    </location>
</feature>
<name>F9S7I2_9VIBR</name>
<keyword evidence="2 5" id="KW-0812">Transmembrane</keyword>
<dbReference type="Pfam" id="PF04610">
    <property type="entry name" value="TrbL"/>
    <property type="match status" value="1"/>
</dbReference>
<dbReference type="AlphaFoldDB" id="F9S7I2"/>
<dbReference type="OrthoDB" id="9077370at2"/>
<evidence type="ECO:0000256" key="1">
    <source>
        <dbReference type="ARBA" id="ARBA00004141"/>
    </source>
</evidence>
<sequence length="325" mass="34930">MAGFHFITETFEFVTLLITESIGTNVAAINEQLGLVMVAAFGLYAVYMGYTWFMADRADSVKQGLQTFVLLGVISFIALKGTYYNDTIVPIILDLGDGIANLISNSGGAPEMLDQFATMIFSTVIDIWDKAEFSVTGESNMFESLLTICLLLIGSAPFIVTSFGILLTAKFMVALLLSVGTIFICFAFFPQTRTWFMQWIGMCWNYVLIATLFPIALSIEMTAIKQFVYVGGVLTADMSTAFKLLVVLGAFLAISTQIPTLASSLSGGVGINGMSGSFSSMMGSLRSVTNPMLSGGKSLGKGAGKAGMAAYQWRQKRKGNNIKAG</sequence>
<comment type="subcellular location">
    <subcellularLocation>
        <location evidence="1">Membrane</location>
        <topology evidence="1">Multi-pass membrane protein</topology>
    </subcellularLocation>
</comment>
<keyword evidence="7" id="KW-1185">Reference proteome</keyword>
<dbReference type="GO" id="GO:0030255">
    <property type="term" value="P:protein secretion by the type IV secretion system"/>
    <property type="evidence" value="ECO:0007669"/>
    <property type="project" value="InterPro"/>
</dbReference>
<comment type="caution">
    <text evidence="6">The sequence shown here is derived from an EMBL/GenBank/DDBJ whole genome shotgun (WGS) entry which is preliminary data.</text>
</comment>
<accession>F9S7I2</accession>
<keyword evidence="3 5" id="KW-1133">Transmembrane helix</keyword>
<keyword evidence="4 5" id="KW-0472">Membrane</keyword>
<protein>
    <submittedName>
        <fullName evidence="6">Conjugal transfer protein TraA</fullName>
    </submittedName>
</protein>
<evidence type="ECO:0000256" key="5">
    <source>
        <dbReference type="SAM" id="Phobius"/>
    </source>
</evidence>
<feature type="transmembrane region" description="Helical" evidence="5">
    <location>
        <begin position="171"/>
        <end position="189"/>
    </location>
</feature>
<evidence type="ECO:0000256" key="3">
    <source>
        <dbReference type="ARBA" id="ARBA00022989"/>
    </source>
</evidence>
<dbReference type="Proteomes" id="UP000004605">
    <property type="component" value="Unassembled WGS sequence"/>
</dbReference>
<evidence type="ECO:0000256" key="2">
    <source>
        <dbReference type="ARBA" id="ARBA00022692"/>
    </source>
</evidence>
<proteinExistence type="predicted"/>
<feature type="transmembrane region" description="Helical" evidence="5">
    <location>
        <begin position="145"/>
        <end position="166"/>
    </location>
</feature>